<keyword evidence="3" id="KW-0804">Transcription</keyword>
<dbReference type="Pfam" id="PF12833">
    <property type="entry name" value="HTH_18"/>
    <property type="match status" value="1"/>
</dbReference>
<dbReference type="InterPro" id="IPR020449">
    <property type="entry name" value="Tscrpt_reg_AraC-type_HTH"/>
</dbReference>
<dbReference type="RefSeq" id="WP_001311747.1">
    <property type="nucleotide sequence ID" value="NZ_GL883905.1"/>
</dbReference>
<dbReference type="InterPro" id="IPR018060">
    <property type="entry name" value="HTH_AraC"/>
</dbReference>
<evidence type="ECO:0000313" key="5">
    <source>
        <dbReference type="EMBL" id="EGI16369.1"/>
    </source>
</evidence>
<gene>
    <name evidence="5" type="ORF">ECIG_04763</name>
</gene>
<dbReference type="HOGENOM" id="CLU_2342476_0_0_6"/>
<dbReference type="InterPro" id="IPR009057">
    <property type="entry name" value="Homeodomain-like_sf"/>
</dbReference>
<dbReference type="PRINTS" id="PR00032">
    <property type="entry name" value="HTHARAC"/>
</dbReference>
<evidence type="ECO:0000313" key="6">
    <source>
        <dbReference type="Proteomes" id="UP000004710"/>
    </source>
</evidence>
<dbReference type="Gene3D" id="1.10.10.60">
    <property type="entry name" value="Homeodomain-like"/>
    <property type="match status" value="1"/>
</dbReference>
<evidence type="ECO:0000256" key="1">
    <source>
        <dbReference type="ARBA" id="ARBA00023015"/>
    </source>
</evidence>
<sequence length="97" mass="11183">MPQKTPRLHLQQPEEEQTFSSILTKCRMKLASELLLLSNKNVNQVAAECGYKSTSYFITVFSRFYGISPGRYALWHNSKNMEPDIRQINLADTESKL</sequence>
<organism evidence="5 6">
    <name type="scientific">Escherichia coli M605</name>
    <dbReference type="NCBI Taxonomy" id="656417"/>
    <lineage>
        <taxon>Bacteria</taxon>
        <taxon>Pseudomonadati</taxon>
        <taxon>Pseudomonadota</taxon>
        <taxon>Gammaproteobacteria</taxon>
        <taxon>Enterobacterales</taxon>
        <taxon>Enterobacteriaceae</taxon>
        <taxon>Escherichia</taxon>
    </lineage>
</organism>
<reference evidence="5 6" key="1">
    <citation type="submission" date="2010-01" db="EMBL/GenBank/DDBJ databases">
        <title>The Genome Sequence of Escherichia coli M605.</title>
        <authorList>
            <consortium name="The Broad Institute Genome Sequencing Platform"/>
            <consortium name="The Broad Institute Genome Sequencing Center for Infectious Disease"/>
            <person name="Feldgarden M."/>
            <person name="Gordon D.M."/>
            <person name="Johnson J.R."/>
            <person name="Johnston B.D."/>
            <person name="Young S."/>
            <person name="Zeng Q."/>
            <person name="Koehrsen M."/>
            <person name="Alvarado L."/>
            <person name="Berlin A.M."/>
            <person name="Borenstein D."/>
            <person name="Chapman S.B."/>
            <person name="Chen Z."/>
            <person name="Engels R."/>
            <person name="Freedman E."/>
            <person name="Gellesch M."/>
            <person name="Goldberg J."/>
            <person name="Griggs A."/>
            <person name="Gujja S."/>
            <person name="Heilman E.R."/>
            <person name="Heiman D.I."/>
            <person name="Hepburn T.A."/>
            <person name="Howarth C."/>
            <person name="Jen D."/>
            <person name="Larson L."/>
            <person name="Lewis B."/>
            <person name="Mehta T."/>
            <person name="Park D."/>
            <person name="Pearson M."/>
            <person name="Richards J."/>
            <person name="Roberts A."/>
            <person name="Saif S."/>
            <person name="Shea T.D."/>
            <person name="Shenoy N."/>
            <person name="Sisk P."/>
            <person name="Stolte C."/>
            <person name="Sykes S.N."/>
            <person name="Walk T."/>
            <person name="White J."/>
            <person name="Yandava C."/>
            <person name="Haas B."/>
            <person name="Henn M.R."/>
            <person name="Nusbaum C."/>
            <person name="Birren B."/>
        </authorList>
    </citation>
    <scope>NUCLEOTIDE SEQUENCE [LARGE SCALE GENOMIC DNA]</scope>
    <source>
        <strain evidence="5 6">M605</strain>
    </source>
</reference>
<accession>F4SYC2</accession>
<dbReference type="SMART" id="SM00342">
    <property type="entry name" value="HTH_ARAC"/>
    <property type="match status" value="1"/>
</dbReference>
<dbReference type="PANTHER" id="PTHR43280:SF11">
    <property type="entry name" value="RCS-SPECIFIC HTH-TYPE TRANSCRIPTIONAL ACTIVATOR RCLR"/>
    <property type="match status" value="1"/>
</dbReference>
<dbReference type="PANTHER" id="PTHR43280">
    <property type="entry name" value="ARAC-FAMILY TRANSCRIPTIONAL REGULATOR"/>
    <property type="match status" value="1"/>
</dbReference>
<proteinExistence type="predicted"/>
<dbReference type="GO" id="GO:0043565">
    <property type="term" value="F:sequence-specific DNA binding"/>
    <property type="evidence" value="ECO:0007669"/>
    <property type="project" value="InterPro"/>
</dbReference>
<dbReference type="GO" id="GO:0003700">
    <property type="term" value="F:DNA-binding transcription factor activity"/>
    <property type="evidence" value="ECO:0007669"/>
    <property type="project" value="InterPro"/>
</dbReference>
<dbReference type="PROSITE" id="PS00041">
    <property type="entry name" value="HTH_ARAC_FAMILY_1"/>
    <property type="match status" value="1"/>
</dbReference>
<dbReference type="PROSITE" id="PS01124">
    <property type="entry name" value="HTH_ARAC_FAMILY_2"/>
    <property type="match status" value="1"/>
</dbReference>
<keyword evidence="1" id="KW-0805">Transcription regulation</keyword>
<dbReference type="AlphaFoldDB" id="F4SYC2"/>
<dbReference type="InterPro" id="IPR018062">
    <property type="entry name" value="HTH_AraC-typ_CS"/>
</dbReference>
<evidence type="ECO:0000259" key="4">
    <source>
        <dbReference type="PROSITE" id="PS01124"/>
    </source>
</evidence>
<keyword evidence="2" id="KW-0238">DNA-binding</keyword>
<dbReference type="Proteomes" id="UP000004710">
    <property type="component" value="Unassembled WGS sequence"/>
</dbReference>
<dbReference type="EMBL" id="GL883905">
    <property type="protein sequence ID" value="EGI16369.1"/>
    <property type="molecule type" value="Genomic_DNA"/>
</dbReference>
<name>F4SYC2_ECOLX</name>
<dbReference type="SUPFAM" id="SSF46689">
    <property type="entry name" value="Homeodomain-like"/>
    <property type="match status" value="1"/>
</dbReference>
<evidence type="ECO:0000256" key="2">
    <source>
        <dbReference type="ARBA" id="ARBA00023125"/>
    </source>
</evidence>
<evidence type="ECO:0000256" key="3">
    <source>
        <dbReference type="ARBA" id="ARBA00023163"/>
    </source>
</evidence>
<protein>
    <submittedName>
        <fullName evidence="5">Porin thermoregulatory protein EnvY</fullName>
    </submittedName>
</protein>
<feature type="domain" description="HTH araC/xylS-type" evidence="4">
    <location>
        <begin position="18"/>
        <end position="75"/>
    </location>
</feature>